<protein>
    <recommendedName>
        <fullName evidence="3">Cytosolic protein</fullName>
    </recommendedName>
</protein>
<gene>
    <name evidence="1" type="ORF">FC62_GL000014</name>
</gene>
<name>A0A0R1GVG7_9LACO</name>
<dbReference type="PATRIC" id="fig|1423722.3.peg.15"/>
<keyword evidence="2" id="KW-1185">Reference proteome</keyword>
<evidence type="ECO:0000313" key="1">
    <source>
        <dbReference type="EMBL" id="KRK38333.1"/>
    </source>
</evidence>
<dbReference type="Proteomes" id="UP000050909">
    <property type="component" value="Unassembled WGS sequence"/>
</dbReference>
<reference evidence="1 2" key="1">
    <citation type="journal article" date="2015" name="Genome Announc.">
        <title>Expanding the biotechnology potential of lactobacilli through comparative genomics of 213 strains and associated genera.</title>
        <authorList>
            <person name="Sun Z."/>
            <person name="Harris H.M."/>
            <person name="McCann A."/>
            <person name="Guo C."/>
            <person name="Argimon S."/>
            <person name="Zhang W."/>
            <person name="Yang X."/>
            <person name="Jeffery I.B."/>
            <person name="Cooney J.C."/>
            <person name="Kagawa T.F."/>
            <person name="Liu W."/>
            <person name="Song Y."/>
            <person name="Salvetti E."/>
            <person name="Wrobel A."/>
            <person name="Rasinkangas P."/>
            <person name="Parkhill J."/>
            <person name="Rea M.C."/>
            <person name="O'Sullivan O."/>
            <person name="Ritari J."/>
            <person name="Douillard F.P."/>
            <person name="Paul Ross R."/>
            <person name="Yang R."/>
            <person name="Briner A.E."/>
            <person name="Felis G.E."/>
            <person name="de Vos W.M."/>
            <person name="Barrangou R."/>
            <person name="Klaenhammer T.R."/>
            <person name="Caufield P.W."/>
            <person name="Cui Y."/>
            <person name="Zhang H."/>
            <person name="O'Toole P.W."/>
        </authorList>
    </citation>
    <scope>NUCLEOTIDE SEQUENCE [LARGE SCALE GENOMIC DNA]</scope>
    <source>
        <strain evidence="1 2">DSM 20534</strain>
    </source>
</reference>
<proteinExistence type="predicted"/>
<comment type="caution">
    <text evidence="1">The sequence shown here is derived from an EMBL/GenBank/DDBJ whole genome shotgun (WGS) entry which is preliminary data.</text>
</comment>
<dbReference type="Pfam" id="PF06014">
    <property type="entry name" value="YqgQ-like"/>
    <property type="match status" value="1"/>
</dbReference>
<dbReference type="SUPFAM" id="SSF158379">
    <property type="entry name" value="YqgQ-like"/>
    <property type="match status" value="1"/>
</dbReference>
<evidence type="ECO:0000313" key="2">
    <source>
        <dbReference type="Proteomes" id="UP000050909"/>
    </source>
</evidence>
<dbReference type="InterPro" id="IPR023164">
    <property type="entry name" value="YqgQ-like_sf"/>
</dbReference>
<dbReference type="InterPro" id="IPR009256">
    <property type="entry name" value="YqgQ-like"/>
</dbReference>
<dbReference type="RefSeq" id="WP_056946368.1">
    <property type="nucleotide sequence ID" value="NZ_AZCV01000001.1"/>
</dbReference>
<dbReference type="Gene3D" id="1.10.287.760">
    <property type="entry name" value="YqgQ-like"/>
    <property type="match status" value="1"/>
</dbReference>
<dbReference type="EMBL" id="AZCV01000001">
    <property type="protein sequence ID" value="KRK38333.1"/>
    <property type="molecule type" value="Genomic_DNA"/>
</dbReference>
<accession>A0A0R1GVG7</accession>
<sequence length="70" mass="8422">MRNLYDVQQLLKKFNIYVYLGKRIWDIELMAIELDKLYHSGVVSQKEYLSAKLVLQHEHEIEEQKEKNNG</sequence>
<organism evidence="1 2">
    <name type="scientific">Amylolactobacillus amylotrophicus DSM 20534</name>
    <dbReference type="NCBI Taxonomy" id="1423722"/>
    <lineage>
        <taxon>Bacteria</taxon>
        <taxon>Bacillati</taxon>
        <taxon>Bacillota</taxon>
        <taxon>Bacilli</taxon>
        <taxon>Lactobacillales</taxon>
        <taxon>Lactobacillaceae</taxon>
        <taxon>Amylolactobacillus</taxon>
    </lineage>
</organism>
<evidence type="ECO:0008006" key="3">
    <source>
        <dbReference type="Google" id="ProtNLM"/>
    </source>
</evidence>
<dbReference type="AlphaFoldDB" id="A0A0R1GVG7"/>